<dbReference type="RefSeq" id="WP_104231741.1">
    <property type="nucleotide sequence ID" value="NZ_PSNW01000012.1"/>
</dbReference>
<dbReference type="PRINTS" id="PR00507">
    <property type="entry name" value="N12N6MTFRASE"/>
</dbReference>
<dbReference type="AlphaFoldDB" id="A0A2S5TBT0"/>
<comment type="catalytic activity">
    <reaction evidence="7">
        <text>a 2'-deoxyadenosine in DNA + S-adenosyl-L-methionine = an N(6)-methyl-2'-deoxyadenosine in DNA + S-adenosyl-L-homocysteine + H(+)</text>
        <dbReference type="Rhea" id="RHEA:15197"/>
        <dbReference type="Rhea" id="RHEA-COMP:12418"/>
        <dbReference type="Rhea" id="RHEA-COMP:12419"/>
        <dbReference type="ChEBI" id="CHEBI:15378"/>
        <dbReference type="ChEBI" id="CHEBI:57856"/>
        <dbReference type="ChEBI" id="CHEBI:59789"/>
        <dbReference type="ChEBI" id="CHEBI:90615"/>
        <dbReference type="ChEBI" id="CHEBI:90616"/>
        <dbReference type="EC" id="2.1.1.72"/>
    </reaction>
</comment>
<reference evidence="10 11" key="1">
    <citation type="submission" date="2018-02" db="EMBL/GenBank/DDBJ databases">
        <title>Genome sequencing of Solimonas sp. HR-BB.</title>
        <authorList>
            <person name="Lee Y."/>
            <person name="Jeon C.O."/>
        </authorList>
    </citation>
    <scope>NUCLEOTIDE SEQUENCE [LARGE SCALE GENOMIC DNA]</scope>
    <source>
        <strain evidence="10 11">HR-BB</strain>
    </source>
</reference>
<dbReference type="GO" id="GO:0032259">
    <property type="term" value="P:methylation"/>
    <property type="evidence" value="ECO:0007669"/>
    <property type="project" value="UniProtKB-KW"/>
</dbReference>
<dbReference type="PROSITE" id="PS00092">
    <property type="entry name" value="N6_MTASE"/>
    <property type="match status" value="1"/>
</dbReference>
<keyword evidence="5" id="KW-0949">S-adenosyl-L-methionine</keyword>
<evidence type="ECO:0000256" key="7">
    <source>
        <dbReference type="ARBA" id="ARBA00047942"/>
    </source>
</evidence>
<dbReference type="PANTHER" id="PTHR33841:SF5">
    <property type="entry name" value="DNA METHYLASE (MODIFICATION METHYLASE) (METHYLTRANSFERASE)-RELATED"/>
    <property type="match status" value="1"/>
</dbReference>
<keyword evidence="4" id="KW-0808">Transferase</keyword>
<dbReference type="InterPro" id="IPR054520">
    <property type="entry name" value="M_Eco57I_C"/>
</dbReference>
<dbReference type="Gene3D" id="3.40.50.150">
    <property type="entry name" value="Vaccinia Virus protein VP39"/>
    <property type="match status" value="1"/>
</dbReference>
<dbReference type="InterPro" id="IPR050953">
    <property type="entry name" value="N4_N6_ade-DNA_methylase"/>
</dbReference>
<organism evidence="10 11">
    <name type="scientific">Solimonas fluminis</name>
    <dbReference type="NCBI Taxonomy" id="2086571"/>
    <lineage>
        <taxon>Bacteria</taxon>
        <taxon>Pseudomonadati</taxon>
        <taxon>Pseudomonadota</taxon>
        <taxon>Gammaproteobacteria</taxon>
        <taxon>Nevskiales</taxon>
        <taxon>Nevskiaceae</taxon>
        <taxon>Solimonas</taxon>
    </lineage>
</organism>
<dbReference type="Proteomes" id="UP000238220">
    <property type="component" value="Unassembled WGS sequence"/>
</dbReference>
<evidence type="ECO:0000256" key="3">
    <source>
        <dbReference type="ARBA" id="ARBA00022603"/>
    </source>
</evidence>
<feature type="domain" description="Type II methyltransferase M.TaqI-like" evidence="8">
    <location>
        <begin position="121"/>
        <end position="213"/>
    </location>
</feature>
<protein>
    <recommendedName>
        <fullName evidence="2">site-specific DNA-methyltransferase (adenine-specific)</fullName>
        <ecNumber evidence="2">2.1.1.72</ecNumber>
    </recommendedName>
</protein>
<keyword evidence="3" id="KW-0489">Methyltransferase</keyword>
<dbReference type="EC" id="2.1.1.72" evidence="2"/>
<dbReference type="InterPro" id="IPR029063">
    <property type="entry name" value="SAM-dependent_MTases_sf"/>
</dbReference>
<comment type="similarity">
    <text evidence="1">Belongs to the N(4)/N(6)-methyltransferase family.</text>
</comment>
<evidence type="ECO:0000256" key="5">
    <source>
        <dbReference type="ARBA" id="ARBA00022691"/>
    </source>
</evidence>
<dbReference type="Pfam" id="PF22837">
    <property type="entry name" value="M_Eco57I_C"/>
    <property type="match status" value="1"/>
</dbReference>
<name>A0A2S5TBT0_9GAMM</name>
<dbReference type="InterPro" id="IPR011639">
    <property type="entry name" value="MethylTrfase_TaqI-like_dom"/>
</dbReference>
<dbReference type="OrthoDB" id="9784823at2"/>
<dbReference type="InterPro" id="IPR002052">
    <property type="entry name" value="DNA_methylase_N6_adenine_CS"/>
</dbReference>
<evidence type="ECO:0000313" key="11">
    <source>
        <dbReference type="Proteomes" id="UP000238220"/>
    </source>
</evidence>
<dbReference type="GO" id="GO:0003676">
    <property type="term" value="F:nucleic acid binding"/>
    <property type="evidence" value="ECO:0007669"/>
    <property type="project" value="InterPro"/>
</dbReference>
<dbReference type="GO" id="GO:0009007">
    <property type="term" value="F:site-specific DNA-methyltransferase (adenine-specific) activity"/>
    <property type="evidence" value="ECO:0007669"/>
    <property type="project" value="UniProtKB-EC"/>
</dbReference>
<evidence type="ECO:0000259" key="8">
    <source>
        <dbReference type="Pfam" id="PF07669"/>
    </source>
</evidence>
<proteinExistence type="inferred from homology"/>
<dbReference type="SUPFAM" id="SSF53335">
    <property type="entry name" value="S-adenosyl-L-methionine-dependent methyltransferases"/>
    <property type="match status" value="1"/>
</dbReference>
<comment type="caution">
    <text evidence="10">The sequence shown here is derived from an EMBL/GenBank/DDBJ whole genome shotgun (WGS) entry which is preliminary data.</text>
</comment>
<dbReference type="Pfam" id="PF07669">
    <property type="entry name" value="Eco57I"/>
    <property type="match status" value="1"/>
</dbReference>
<evidence type="ECO:0000313" key="10">
    <source>
        <dbReference type="EMBL" id="PPE72425.1"/>
    </source>
</evidence>
<evidence type="ECO:0000256" key="6">
    <source>
        <dbReference type="ARBA" id="ARBA00022747"/>
    </source>
</evidence>
<keyword evidence="11" id="KW-1185">Reference proteome</keyword>
<keyword evidence="6" id="KW-0680">Restriction system</keyword>
<evidence type="ECO:0000259" key="9">
    <source>
        <dbReference type="Pfam" id="PF22837"/>
    </source>
</evidence>
<evidence type="ECO:0000256" key="1">
    <source>
        <dbReference type="ARBA" id="ARBA00006594"/>
    </source>
</evidence>
<dbReference type="GO" id="GO:0009307">
    <property type="term" value="P:DNA restriction-modification system"/>
    <property type="evidence" value="ECO:0007669"/>
    <property type="project" value="UniProtKB-KW"/>
</dbReference>
<accession>A0A2S5TBT0</accession>
<gene>
    <name evidence="10" type="ORF">C3942_17930</name>
</gene>
<evidence type="ECO:0000256" key="4">
    <source>
        <dbReference type="ARBA" id="ARBA00022679"/>
    </source>
</evidence>
<feature type="domain" description="Type II methyltransferase M.Eco57I C-terminal" evidence="9">
    <location>
        <begin position="285"/>
        <end position="532"/>
    </location>
</feature>
<dbReference type="EMBL" id="PSNW01000012">
    <property type="protein sequence ID" value="PPE72425.1"/>
    <property type="molecule type" value="Genomic_DNA"/>
</dbReference>
<sequence length="564" mass="62936">MGRPLHPQLGSAANELAPISIARKRELGAFYTPPEIARVLCDWAIRDSSEKVLEPSFGGCTFLEASANRMKALGASPGECLYGCDIDPNAFSFLRERLPTVSLKKFYLCDFLELGFDRVPSGGMSAVIGNPPYVRFSKLSALQKKAVSDWEKKYEISLNRRASLWAYFSFHALHFLQEGGRLAWVLPVSFFTAQYAAPLRKKLSRSFHKIAYITLTERIFLSEGTEERAVIILADGFGQHQDEAHTTFQCLEKASDLGAVVSQWQHHNIETTESDGLNGHGLVPKEIGQILTDLQDSIGVTLFGDLAHIAIGVVSGDAKFFIRTSEDWRLSGISETHLSYVAPPSRWMPGISLSKADRVLHERQGIACVALSPQGNPRSLALKNYLESYDQAKLKRNATFKKRSEWFRFLDDNEPDAFLVFMTHLGPRLVVNAAAANATNALYRVNFKRSGKTRAKLVAIAMQTTFTQLSAEKLGTARGSGALKLEPSDVKKLPLFLPKRSALQVRKAFAVIDQYLRGGETALARRHADQFIFSRSKKFRSVMDRLESSLETARRRRIRNGFEG</sequence>
<evidence type="ECO:0000256" key="2">
    <source>
        <dbReference type="ARBA" id="ARBA00011900"/>
    </source>
</evidence>
<dbReference type="PANTHER" id="PTHR33841">
    <property type="entry name" value="DNA METHYLTRANSFERASE YEEA-RELATED"/>
    <property type="match status" value="1"/>
</dbReference>